<evidence type="ECO:0000313" key="3">
    <source>
        <dbReference type="Proteomes" id="UP001208570"/>
    </source>
</evidence>
<dbReference type="Proteomes" id="UP001208570">
    <property type="component" value="Unassembled WGS sequence"/>
</dbReference>
<accession>A0AAD9ISA9</accession>
<sequence>NIETRIEVGKGTYDLILVHLVTITTKNKFLFGNMQVHPYIYIFHTIWFTIVQLWFSFMLASFNSWLNILTDHDQGQCTSVSD</sequence>
<evidence type="ECO:0000313" key="2">
    <source>
        <dbReference type="EMBL" id="KAK2139350.1"/>
    </source>
</evidence>
<reference evidence="2" key="1">
    <citation type="journal article" date="2023" name="Mol. Biol. Evol.">
        <title>Third-Generation Sequencing Reveals the Adaptive Role of the Epigenome in Three Deep-Sea Polychaetes.</title>
        <authorList>
            <person name="Perez M."/>
            <person name="Aroh O."/>
            <person name="Sun Y."/>
            <person name="Lan Y."/>
            <person name="Juniper S.K."/>
            <person name="Young C.R."/>
            <person name="Angers B."/>
            <person name="Qian P.Y."/>
        </authorList>
    </citation>
    <scope>NUCLEOTIDE SEQUENCE</scope>
    <source>
        <strain evidence="2">P08H-3</strain>
    </source>
</reference>
<evidence type="ECO:0000256" key="1">
    <source>
        <dbReference type="SAM" id="Phobius"/>
    </source>
</evidence>
<dbReference type="EMBL" id="JAODUP010001845">
    <property type="protein sequence ID" value="KAK2139350.1"/>
    <property type="molecule type" value="Genomic_DNA"/>
</dbReference>
<protein>
    <submittedName>
        <fullName evidence="2">Uncharacterized protein</fullName>
    </submittedName>
</protein>
<gene>
    <name evidence="2" type="ORF">LSH36_1850g00000</name>
</gene>
<feature type="non-terminal residue" evidence="2">
    <location>
        <position position="1"/>
    </location>
</feature>
<proteinExistence type="predicted"/>
<dbReference type="AlphaFoldDB" id="A0AAD9ISA9"/>
<name>A0AAD9ISA9_9ANNE</name>
<keyword evidence="3" id="KW-1185">Reference proteome</keyword>
<feature type="transmembrane region" description="Helical" evidence="1">
    <location>
        <begin position="39"/>
        <end position="60"/>
    </location>
</feature>
<comment type="caution">
    <text evidence="2">The sequence shown here is derived from an EMBL/GenBank/DDBJ whole genome shotgun (WGS) entry which is preliminary data.</text>
</comment>
<keyword evidence="1" id="KW-1133">Transmembrane helix</keyword>
<keyword evidence="1" id="KW-0812">Transmembrane</keyword>
<keyword evidence="1" id="KW-0472">Membrane</keyword>
<organism evidence="2 3">
    <name type="scientific">Paralvinella palmiformis</name>
    <dbReference type="NCBI Taxonomy" id="53620"/>
    <lineage>
        <taxon>Eukaryota</taxon>
        <taxon>Metazoa</taxon>
        <taxon>Spiralia</taxon>
        <taxon>Lophotrochozoa</taxon>
        <taxon>Annelida</taxon>
        <taxon>Polychaeta</taxon>
        <taxon>Sedentaria</taxon>
        <taxon>Canalipalpata</taxon>
        <taxon>Terebellida</taxon>
        <taxon>Terebelliformia</taxon>
        <taxon>Alvinellidae</taxon>
        <taxon>Paralvinella</taxon>
    </lineage>
</organism>